<reference evidence="5 6" key="1">
    <citation type="journal article" date="2024" name="Front Chem Biol">
        <title>Unveiling the potential of Daldinia eschscholtzii MFLUCC 19-0629 through bioactivity and bioinformatics studies for enhanced sustainable agriculture production.</title>
        <authorList>
            <person name="Brooks S."/>
            <person name="Weaver J.A."/>
            <person name="Klomchit A."/>
            <person name="Alharthi S.A."/>
            <person name="Onlamun T."/>
            <person name="Nurani R."/>
            <person name="Vong T.K."/>
            <person name="Alberti F."/>
            <person name="Greco C."/>
        </authorList>
    </citation>
    <scope>NUCLEOTIDE SEQUENCE [LARGE SCALE GENOMIC DNA]</scope>
    <source>
        <strain evidence="5">MFLUCC 19-0629</strain>
    </source>
</reference>
<gene>
    <name evidence="5" type="ORF">Daesc_003263</name>
</gene>
<dbReference type="AlphaFoldDB" id="A0AAX6MTW4"/>
<evidence type="ECO:0000313" key="6">
    <source>
        <dbReference type="Proteomes" id="UP001369815"/>
    </source>
</evidence>
<dbReference type="Pfam" id="PF11807">
    <property type="entry name" value="UstYa"/>
    <property type="match status" value="1"/>
</dbReference>
<accession>A0AAX6MTW4</accession>
<dbReference type="InterPro" id="IPR021765">
    <property type="entry name" value="UstYa-like"/>
</dbReference>
<organism evidence="5 6">
    <name type="scientific">Daldinia eschscholtzii</name>
    <dbReference type="NCBI Taxonomy" id="292717"/>
    <lineage>
        <taxon>Eukaryota</taxon>
        <taxon>Fungi</taxon>
        <taxon>Dikarya</taxon>
        <taxon>Ascomycota</taxon>
        <taxon>Pezizomycotina</taxon>
        <taxon>Sordariomycetes</taxon>
        <taxon>Xylariomycetidae</taxon>
        <taxon>Xylariales</taxon>
        <taxon>Hypoxylaceae</taxon>
        <taxon>Daldinia</taxon>
    </lineage>
</organism>
<evidence type="ECO:0000256" key="3">
    <source>
        <dbReference type="SAM" id="MobiDB-lite"/>
    </source>
</evidence>
<keyword evidence="4" id="KW-1133">Transmembrane helix</keyword>
<sequence>MGFKSKKTTYEPLVSDEARFSQSSDSLESQEDKPMLRRRFQRTSSRFVSWAKTGGTVLAVINTILLVAIVAILSLYQHEKECSEIQCAAKTSYYSPLLEEDSGAIEYEVRRFQGALEHTSVYKGAPNKELDAAWEALTHMNNSGVSGEVIDRIGKSRVAVKYPDSQGGQYDVGIEVFHHMHCLNIIRQYTYKEYYSRPENRPMSFTDSEPVIRAHLDHCIEMLREALLCHGDVGIITYNWVKPWGIYPDFSTQHKCRKLDKIVAWADKNALPAEDPEPDENTVWLPGPPQ</sequence>
<feature type="region of interest" description="Disordered" evidence="3">
    <location>
        <begin position="271"/>
        <end position="290"/>
    </location>
</feature>
<keyword evidence="4" id="KW-0472">Membrane</keyword>
<comment type="caution">
    <text evidence="5">The sequence shown here is derived from an EMBL/GenBank/DDBJ whole genome shotgun (WGS) entry which is preliminary data.</text>
</comment>
<dbReference type="EMBL" id="JBANMG010000003">
    <property type="protein sequence ID" value="KAK6955621.1"/>
    <property type="molecule type" value="Genomic_DNA"/>
</dbReference>
<evidence type="ECO:0000256" key="1">
    <source>
        <dbReference type="ARBA" id="ARBA00004685"/>
    </source>
</evidence>
<feature type="region of interest" description="Disordered" evidence="3">
    <location>
        <begin position="15"/>
        <end position="35"/>
    </location>
</feature>
<comment type="similarity">
    <text evidence="2">Belongs to the ustYa family.</text>
</comment>
<dbReference type="PANTHER" id="PTHR33365">
    <property type="entry name" value="YALI0B05434P"/>
    <property type="match status" value="1"/>
</dbReference>
<evidence type="ECO:0000256" key="4">
    <source>
        <dbReference type="SAM" id="Phobius"/>
    </source>
</evidence>
<evidence type="ECO:0000313" key="5">
    <source>
        <dbReference type="EMBL" id="KAK6955621.1"/>
    </source>
</evidence>
<comment type="pathway">
    <text evidence="1">Mycotoxin biosynthesis.</text>
</comment>
<protein>
    <recommendedName>
        <fullName evidence="7">Tat pathway signal sequence</fullName>
    </recommendedName>
</protein>
<proteinExistence type="inferred from homology"/>
<dbReference type="Proteomes" id="UP001369815">
    <property type="component" value="Unassembled WGS sequence"/>
</dbReference>
<dbReference type="GO" id="GO:0043386">
    <property type="term" value="P:mycotoxin biosynthetic process"/>
    <property type="evidence" value="ECO:0007669"/>
    <property type="project" value="InterPro"/>
</dbReference>
<evidence type="ECO:0008006" key="7">
    <source>
        <dbReference type="Google" id="ProtNLM"/>
    </source>
</evidence>
<keyword evidence="4" id="KW-0812">Transmembrane</keyword>
<dbReference type="PANTHER" id="PTHR33365:SF4">
    <property type="entry name" value="CYCLOCHLOROTINE BIOSYNTHESIS PROTEIN O"/>
    <property type="match status" value="1"/>
</dbReference>
<name>A0AAX6MTW4_9PEZI</name>
<evidence type="ECO:0000256" key="2">
    <source>
        <dbReference type="ARBA" id="ARBA00035112"/>
    </source>
</evidence>
<feature type="transmembrane region" description="Helical" evidence="4">
    <location>
        <begin position="47"/>
        <end position="76"/>
    </location>
</feature>
<keyword evidence="6" id="KW-1185">Reference proteome</keyword>